<evidence type="ECO:0000259" key="6">
    <source>
        <dbReference type="PROSITE" id="PS50835"/>
    </source>
</evidence>
<dbReference type="InterPro" id="IPR036179">
    <property type="entry name" value="Ig-like_dom_sf"/>
</dbReference>
<organism evidence="8 9">
    <name type="scientific">Adineta steineri</name>
    <dbReference type="NCBI Taxonomy" id="433720"/>
    <lineage>
        <taxon>Eukaryota</taxon>
        <taxon>Metazoa</taxon>
        <taxon>Spiralia</taxon>
        <taxon>Gnathifera</taxon>
        <taxon>Rotifera</taxon>
        <taxon>Eurotatoria</taxon>
        <taxon>Bdelloidea</taxon>
        <taxon>Adinetida</taxon>
        <taxon>Adinetidae</taxon>
        <taxon>Adineta</taxon>
    </lineage>
</organism>
<dbReference type="SMART" id="SM00408">
    <property type="entry name" value="IGc2"/>
    <property type="match status" value="6"/>
</dbReference>
<evidence type="ECO:0000256" key="1">
    <source>
        <dbReference type="ARBA" id="ARBA00022737"/>
    </source>
</evidence>
<keyword evidence="4" id="KW-1133">Transmembrane helix</keyword>
<dbReference type="InterPro" id="IPR013098">
    <property type="entry name" value="Ig_I-set"/>
</dbReference>
<dbReference type="CDD" id="cd00096">
    <property type="entry name" value="Ig"/>
    <property type="match status" value="1"/>
</dbReference>
<feature type="domain" description="Fibronectin type-III" evidence="7">
    <location>
        <begin position="725"/>
        <end position="826"/>
    </location>
</feature>
<dbReference type="InterPro" id="IPR003599">
    <property type="entry name" value="Ig_sub"/>
</dbReference>
<dbReference type="PANTHER" id="PTHR44170">
    <property type="entry name" value="PROTEIN SIDEKICK"/>
    <property type="match status" value="1"/>
</dbReference>
<dbReference type="InterPro" id="IPR003598">
    <property type="entry name" value="Ig_sub2"/>
</dbReference>
<keyword evidence="4" id="KW-0812">Transmembrane</keyword>
<dbReference type="PANTHER" id="PTHR44170:SF54">
    <property type="entry name" value="FI24025P1"/>
    <property type="match status" value="1"/>
</dbReference>
<dbReference type="EMBL" id="CAJOBB010000586">
    <property type="protein sequence ID" value="CAF3711077.1"/>
    <property type="molecule type" value="Genomic_DNA"/>
</dbReference>
<dbReference type="InterPro" id="IPR003961">
    <property type="entry name" value="FN3_dom"/>
</dbReference>
<dbReference type="CDD" id="cd00063">
    <property type="entry name" value="FN3"/>
    <property type="match status" value="2"/>
</dbReference>
<dbReference type="Pfam" id="PF07679">
    <property type="entry name" value="I-set"/>
    <property type="match status" value="1"/>
</dbReference>
<dbReference type="GO" id="GO:0098609">
    <property type="term" value="P:cell-cell adhesion"/>
    <property type="evidence" value="ECO:0007669"/>
    <property type="project" value="TreeGrafter"/>
</dbReference>
<feature type="transmembrane region" description="Helical" evidence="4">
    <location>
        <begin position="1293"/>
        <end position="1316"/>
    </location>
</feature>
<evidence type="ECO:0000256" key="4">
    <source>
        <dbReference type="SAM" id="Phobius"/>
    </source>
</evidence>
<dbReference type="InterPro" id="IPR013783">
    <property type="entry name" value="Ig-like_fold"/>
</dbReference>
<feature type="domain" description="Ig-like" evidence="6">
    <location>
        <begin position="173"/>
        <end position="259"/>
    </location>
</feature>
<dbReference type="InterPro" id="IPR007110">
    <property type="entry name" value="Ig-like_dom"/>
</dbReference>
<dbReference type="InterPro" id="IPR036116">
    <property type="entry name" value="FN3_sf"/>
</dbReference>
<protein>
    <submittedName>
        <fullName evidence="8">Uncharacterized protein</fullName>
    </submittedName>
</protein>
<keyword evidence="4" id="KW-0472">Membrane</keyword>
<feature type="domain" description="Ig-like" evidence="6">
    <location>
        <begin position="554"/>
        <end position="633"/>
    </location>
</feature>
<feature type="domain" description="Fibronectin type-III" evidence="7">
    <location>
        <begin position="829"/>
        <end position="922"/>
    </location>
</feature>
<dbReference type="PROSITE" id="PS50835">
    <property type="entry name" value="IG_LIKE"/>
    <property type="match status" value="5"/>
</dbReference>
<feature type="domain" description="Ig-like" evidence="6">
    <location>
        <begin position="360"/>
        <end position="425"/>
    </location>
</feature>
<keyword evidence="5" id="KW-0732">Signal</keyword>
<evidence type="ECO:0000256" key="2">
    <source>
        <dbReference type="ARBA" id="ARBA00023157"/>
    </source>
</evidence>
<name>A0A818V7D8_9BILA</name>
<feature type="domain" description="Fibronectin type-III" evidence="7">
    <location>
        <begin position="927"/>
        <end position="1022"/>
    </location>
</feature>
<feature type="chain" id="PRO_5032790130" evidence="5">
    <location>
        <begin position="21"/>
        <end position="1605"/>
    </location>
</feature>
<feature type="region of interest" description="Disordered" evidence="3">
    <location>
        <begin position="1583"/>
        <end position="1605"/>
    </location>
</feature>
<comment type="caution">
    <text evidence="8">The sequence shown here is derived from an EMBL/GenBank/DDBJ whole genome shotgun (WGS) entry which is preliminary data.</text>
</comment>
<evidence type="ECO:0000259" key="7">
    <source>
        <dbReference type="PROSITE" id="PS50853"/>
    </source>
</evidence>
<accession>A0A818V7D8</accession>
<dbReference type="Pfam" id="PF13927">
    <property type="entry name" value="Ig_3"/>
    <property type="match status" value="1"/>
</dbReference>
<proteinExistence type="predicted"/>
<dbReference type="SUPFAM" id="SSF48726">
    <property type="entry name" value="Immunoglobulin"/>
    <property type="match status" value="6"/>
</dbReference>
<reference evidence="8" key="1">
    <citation type="submission" date="2021-02" db="EMBL/GenBank/DDBJ databases">
        <authorList>
            <person name="Nowell W R."/>
        </authorList>
    </citation>
    <scope>NUCLEOTIDE SEQUENCE</scope>
</reference>
<evidence type="ECO:0000313" key="9">
    <source>
        <dbReference type="Proteomes" id="UP000663868"/>
    </source>
</evidence>
<dbReference type="Proteomes" id="UP000663868">
    <property type="component" value="Unassembled WGS sequence"/>
</dbReference>
<dbReference type="Pfam" id="PF00041">
    <property type="entry name" value="fn3"/>
    <property type="match status" value="1"/>
</dbReference>
<sequence>MKIIIGILLCLVLYLQDVVTIDRPIGPSFMSTISIKQRLYYNNLGTRLDCSAIGIPSPELTWFRTNGSDDRPSTFVESSELIDVYKNGSLFIRPFRDYSKLIHAGTFVCRAENAAGSIQTTSIQLKPREYNDEKKKEKFNRIFCINEIIFVLLTYKEIYDTYEIEVKNTFGFEQSSVILSCEISPPSASSYVHVIGWLENVNNQIIQLDLRSRTKYNFLSNKNLIIHNITKSDDNRTYACIVQNQIDNDKRQSRFKSLRVRDRSPFGPELSIPNNTEYRANAGDLIELPCGIASVPTYARVSWWKNGIEIANISEQIYNNSLILQLSNLSSDDSGNYACRIDDESSGRIVSLMSLKVDLPIQCKMSIQQTTFNAGSNAEFICTSNSIKSIPTQWQWYHNSKKLSINNNQYLISNLTREHMGMYQCCYITNSLLDSNACCAQTQLDVINSPPFILSAEQTHSNIIIIPSNNITHVPIDLNLTIYADPLPTIDIYKDGQQLILHNQINSLPSGDIFTHYRIYLNNLNDTGLYEYRINNSFGSVSYSKHINIAEQQPFIQSISNQTISIGKQYTLICYASGQPNLQLKWIDETTKQILNTSLISPILLTTINTKSNIYTCQAKNSYGEYSVSVYVTIQIPSKILSLTTNRTIKINETLDIFCIGEGDNDFQLKLQTPSLKNVHMIETKSEYKKTLAYSITNIQMSDNGIYECNAKNNYSQDHGIFEIIVQNIPNRIENIFLENSNRISWFKPYDGNAKILKYILRIQYKQGIVWSNATIITINNSDITSYSFDNFYSKCSISITIEAVNTIGSSLPSNPLHFQTNTKQLLIAPNNLIAVNITSKSVILSWEYSLFHLCDNFNIEYNIELIDTYNQTLIQTYQHNSTVFMIENLKSSTQYTFIVYAINELGSSPKSQLLTIQTLESVPLVTIEDLQAILLNTSSVNITWAFENDDVQFLNGKFRTFAVTIYEYFNMSTLVTMETINSNLIFHNLHSSSQYYISVAICNYFDCGPSSKAIHIETPFSNLDMPITVIHPITKPLLLNCPFTKSWLNSEKSIDQYVLSNNSLYITDLKLDDNHSQYQCGSTQYQIQLYDKPSSVQGKIHYTTSNEIGLKFDYPSDIIESLIITYKSKENLILNEFHLFPPLLNIRLTNLSCGNTYDIMIYAKNQAGFSSSEYLIGKTDGSAPSLIQSNDLIETITNNYIILNMSKWKVNQCGILSYDIEIFPIDNSTERSLHRYYSFENHLKILKIPNLQSNQNYHLEIKVHSQAGEINKIILFRTLNNKHIFNSETQHYYLTVIIIIISFILVLVSSIIIFISIKFCRLHFKNTDLFIAQTRKLKPVICSSYPHDYHGTWLKSNNEFTIENYTENNNRPYSYASEDSQGNINPYAVTGWTLNCKDPIDHGSLFRENKHAHCLIDPIDLRPSTTPSERYFRPIILESSALANQESLKRNPLVQIPTTTCILSNQYQSFQAPSSVLSTVSSSQGELFSAFTHVPSSKQTTLNTKKISNHNHILADQSSSSADSGVHSSYTQSPIIKHSFRKCHFHGFLFDRPSSANTSDDHDKHLYATYDQHYTCLRGITSNQLNNEPSNSYRRREQEQYSLV</sequence>
<evidence type="ECO:0000256" key="3">
    <source>
        <dbReference type="SAM" id="MobiDB-lite"/>
    </source>
</evidence>
<feature type="compositionally biased region" description="Basic and acidic residues" evidence="3">
    <location>
        <begin position="1595"/>
        <end position="1605"/>
    </location>
</feature>
<feature type="domain" description="Ig-like" evidence="6">
    <location>
        <begin position="27"/>
        <end position="124"/>
    </location>
</feature>
<dbReference type="PROSITE" id="PS50853">
    <property type="entry name" value="FN3"/>
    <property type="match status" value="3"/>
</dbReference>
<dbReference type="SUPFAM" id="SSF49265">
    <property type="entry name" value="Fibronectin type III"/>
    <property type="match status" value="3"/>
</dbReference>
<dbReference type="SMART" id="SM00409">
    <property type="entry name" value="IG"/>
    <property type="match status" value="6"/>
</dbReference>
<evidence type="ECO:0000313" key="8">
    <source>
        <dbReference type="EMBL" id="CAF3711077.1"/>
    </source>
</evidence>
<dbReference type="Gene3D" id="2.60.40.10">
    <property type="entry name" value="Immunoglobulins"/>
    <property type="match status" value="11"/>
</dbReference>
<feature type="domain" description="Ig-like" evidence="6">
    <location>
        <begin position="268"/>
        <end position="351"/>
    </location>
</feature>
<gene>
    <name evidence="8" type="ORF">KXQ929_LOCUS11742</name>
</gene>
<keyword evidence="2" id="KW-1015">Disulfide bond</keyword>
<evidence type="ECO:0000256" key="5">
    <source>
        <dbReference type="SAM" id="SignalP"/>
    </source>
</evidence>
<keyword evidence="1" id="KW-0677">Repeat</keyword>
<feature type="compositionally biased region" description="Polar residues" evidence="3">
    <location>
        <begin position="1583"/>
        <end position="1593"/>
    </location>
</feature>
<dbReference type="SMART" id="SM00060">
    <property type="entry name" value="FN3"/>
    <property type="match status" value="5"/>
</dbReference>
<feature type="signal peptide" evidence="5">
    <location>
        <begin position="1"/>
        <end position="20"/>
    </location>
</feature>